<comment type="caution">
    <text evidence="3">The sequence shown here is derived from an EMBL/GenBank/DDBJ whole genome shotgun (WGS) entry which is preliminary data.</text>
</comment>
<dbReference type="GeneID" id="83016057"/>
<dbReference type="InterPro" id="IPR008988">
    <property type="entry name" value="Transcriptional_repressor_C"/>
</dbReference>
<dbReference type="InterPro" id="IPR053184">
    <property type="entry name" value="FeoA-like"/>
</dbReference>
<name>A0A412FX48_9FIRM</name>
<dbReference type="SUPFAM" id="SSF50037">
    <property type="entry name" value="C-terminal domain of transcriptional repressors"/>
    <property type="match status" value="1"/>
</dbReference>
<dbReference type="PANTHER" id="PTHR43151">
    <property type="entry name" value="FEOA FAMILY PROTEIN"/>
    <property type="match status" value="1"/>
</dbReference>
<evidence type="ECO:0000256" key="1">
    <source>
        <dbReference type="ARBA" id="ARBA00023004"/>
    </source>
</evidence>
<evidence type="ECO:0000313" key="3">
    <source>
        <dbReference type="EMBL" id="RGR72724.1"/>
    </source>
</evidence>
<dbReference type="Proteomes" id="UP000284178">
    <property type="component" value="Unassembled WGS sequence"/>
</dbReference>
<dbReference type="SMART" id="SM00899">
    <property type="entry name" value="FeoA"/>
    <property type="match status" value="1"/>
</dbReference>
<dbReference type="AlphaFoldDB" id="A0A412FX48"/>
<dbReference type="EMBL" id="QRUP01000014">
    <property type="protein sequence ID" value="RGR72724.1"/>
    <property type="molecule type" value="Genomic_DNA"/>
</dbReference>
<evidence type="ECO:0000259" key="2">
    <source>
        <dbReference type="SMART" id="SM00899"/>
    </source>
</evidence>
<keyword evidence="1" id="KW-0408">Iron</keyword>
<proteinExistence type="predicted"/>
<dbReference type="GO" id="GO:0046914">
    <property type="term" value="F:transition metal ion binding"/>
    <property type="evidence" value="ECO:0007669"/>
    <property type="project" value="InterPro"/>
</dbReference>
<dbReference type="RefSeq" id="WP_117895396.1">
    <property type="nucleotide sequence ID" value="NZ_CABJCV010000014.1"/>
</dbReference>
<evidence type="ECO:0000313" key="4">
    <source>
        <dbReference type="Proteomes" id="UP000284178"/>
    </source>
</evidence>
<feature type="domain" description="Ferrous iron transporter FeoA-like" evidence="2">
    <location>
        <begin position="1"/>
        <end position="69"/>
    </location>
</feature>
<dbReference type="Pfam" id="PF04023">
    <property type="entry name" value="FeoA"/>
    <property type="match status" value="1"/>
</dbReference>
<dbReference type="Gene3D" id="2.30.30.90">
    <property type="match status" value="1"/>
</dbReference>
<accession>A0A412FX48</accession>
<sequence length="69" mass="7544">MPLTLAQAGQINAVKRIGGKEEVRRFLNSLGFIEGSEVMLVSQNQGNVIVKVKESRVAISKEMASKIMI</sequence>
<dbReference type="PANTHER" id="PTHR43151:SF1">
    <property type="entry name" value="SSR2333 PROTEIN"/>
    <property type="match status" value="1"/>
</dbReference>
<organism evidence="3 4">
    <name type="scientific">Holdemania filiformis</name>
    <dbReference type="NCBI Taxonomy" id="61171"/>
    <lineage>
        <taxon>Bacteria</taxon>
        <taxon>Bacillati</taxon>
        <taxon>Bacillota</taxon>
        <taxon>Erysipelotrichia</taxon>
        <taxon>Erysipelotrichales</taxon>
        <taxon>Erysipelotrichaceae</taxon>
        <taxon>Holdemania</taxon>
    </lineage>
</organism>
<dbReference type="InterPro" id="IPR007167">
    <property type="entry name" value="Fe-transptr_FeoA-like"/>
</dbReference>
<reference evidence="3 4" key="1">
    <citation type="submission" date="2018-08" db="EMBL/GenBank/DDBJ databases">
        <title>A genome reference for cultivated species of the human gut microbiota.</title>
        <authorList>
            <person name="Zou Y."/>
            <person name="Xue W."/>
            <person name="Luo G."/>
        </authorList>
    </citation>
    <scope>NUCLEOTIDE SEQUENCE [LARGE SCALE GENOMIC DNA]</scope>
    <source>
        <strain evidence="3 4">AF24-29</strain>
    </source>
</reference>
<dbReference type="InterPro" id="IPR038157">
    <property type="entry name" value="FeoA_core_dom"/>
</dbReference>
<keyword evidence="4" id="KW-1185">Reference proteome</keyword>
<protein>
    <submittedName>
        <fullName evidence="3">Ferrous iron transport protein A</fullName>
    </submittedName>
</protein>
<gene>
    <name evidence="3" type="ORF">DWY25_11705</name>
</gene>